<evidence type="ECO:0000259" key="1">
    <source>
        <dbReference type="PROSITE" id="PS51186"/>
    </source>
</evidence>
<dbReference type="SUPFAM" id="SSF55729">
    <property type="entry name" value="Acyl-CoA N-acyltransferases (Nat)"/>
    <property type="match status" value="1"/>
</dbReference>
<protein>
    <submittedName>
        <fullName evidence="2">GCN5-related N-acetyltransferase</fullName>
    </submittedName>
</protein>
<dbReference type="NCBIfam" id="TIGR04045">
    <property type="entry name" value="MSMEG_0567_GNAT"/>
    <property type="match status" value="1"/>
</dbReference>
<feature type="domain" description="N-acetyltransferase" evidence="1">
    <location>
        <begin position="33"/>
        <end position="184"/>
    </location>
</feature>
<dbReference type="Gene3D" id="3.40.630.30">
    <property type="match status" value="1"/>
</dbReference>
<dbReference type="InterPro" id="IPR016181">
    <property type="entry name" value="Acyl_CoA_acyltransferase"/>
</dbReference>
<dbReference type="STRING" id="431306.AGA_1997"/>
<gene>
    <name evidence="2" type="ORF">AGA_1997</name>
</gene>
<accession>A0A0U5F4G6</accession>
<dbReference type="InterPro" id="IPR000182">
    <property type="entry name" value="GNAT_dom"/>
</dbReference>
<organism evidence="2 3">
    <name type="scientific">Acetobacter ghanensis</name>
    <dbReference type="NCBI Taxonomy" id="431306"/>
    <lineage>
        <taxon>Bacteria</taxon>
        <taxon>Pseudomonadati</taxon>
        <taxon>Pseudomonadota</taxon>
        <taxon>Alphaproteobacteria</taxon>
        <taxon>Acetobacterales</taxon>
        <taxon>Acetobacteraceae</taxon>
        <taxon>Acetobacter</taxon>
    </lineage>
</organism>
<dbReference type="Pfam" id="PF00583">
    <property type="entry name" value="Acetyltransf_1"/>
    <property type="match status" value="1"/>
</dbReference>
<dbReference type="InterPro" id="IPR024035">
    <property type="entry name" value="MSMEG_0567_GNAT"/>
</dbReference>
<name>A0A0U5F4G6_9PROT</name>
<reference evidence="3" key="1">
    <citation type="submission" date="2014-09" db="EMBL/GenBank/DDBJ databases">
        <authorList>
            <person name="Illeghems K.G."/>
        </authorList>
    </citation>
    <scope>NUCLEOTIDE SEQUENCE [LARGE SCALE GENOMIC DNA]</scope>
    <source>
        <strain evidence="3">LMG 23848T</strain>
    </source>
</reference>
<dbReference type="AlphaFoldDB" id="A0A0U5F4G6"/>
<sequence>MWPVRRLFLSFGLRTMSTVLEGVEDRPFIPTEYVVRLARTPWEQAGYYALRREVFCTEQRVFADDDRDAIDEVAIPIIAAYCVAGMPDRIVGAVRIHEAEPGVWRGSRLAVHAGHRKLGRIGAELIRMAVSTAHGLGAMRFLAQVQEQNVLFFRRLYWKSLGAITLHGLPHHDMQADLSRYPAHGQEQTWLLRPQPRNRQVA</sequence>
<dbReference type="PATRIC" id="fig|431306.5.peg.2055"/>
<evidence type="ECO:0000313" key="2">
    <source>
        <dbReference type="EMBL" id="CEF56448.1"/>
    </source>
</evidence>
<evidence type="ECO:0000313" key="3">
    <source>
        <dbReference type="Proteomes" id="UP000068250"/>
    </source>
</evidence>
<dbReference type="CDD" id="cd04301">
    <property type="entry name" value="NAT_SF"/>
    <property type="match status" value="1"/>
</dbReference>
<dbReference type="GO" id="GO:0016747">
    <property type="term" value="F:acyltransferase activity, transferring groups other than amino-acyl groups"/>
    <property type="evidence" value="ECO:0007669"/>
    <property type="project" value="InterPro"/>
</dbReference>
<dbReference type="Proteomes" id="UP000068250">
    <property type="component" value="Chromosome I"/>
</dbReference>
<dbReference type="EMBL" id="LN609302">
    <property type="protein sequence ID" value="CEF56448.1"/>
    <property type="molecule type" value="Genomic_DNA"/>
</dbReference>
<proteinExistence type="predicted"/>
<keyword evidence="2" id="KW-0808">Transferase</keyword>
<dbReference type="PROSITE" id="PS51186">
    <property type="entry name" value="GNAT"/>
    <property type="match status" value="1"/>
</dbReference>